<dbReference type="InterPro" id="IPR024445">
    <property type="entry name" value="Tnp_ISXO2-like"/>
</dbReference>
<dbReference type="Pfam" id="PF12762">
    <property type="entry name" value="DDE_Tnp_IS1595"/>
    <property type="match status" value="1"/>
</dbReference>
<feature type="domain" description="ISXO2-like transposase" evidence="1">
    <location>
        <begin position="136"/>
        <end position="282"/>
    </location>
</feature>
<dbReference type="STRING" id="1288291.A0A059F0E6"/>
<dbReference type="Proteomes" id="UP000030655">
    <property type="component" value="Unassembled WGS sequence"/>
</dbReference>
<evidence type="ECO:0000313" key="3">
    <source>
        <dbReference type="Proteomes" id="UP000030655"/>
    </source>
</evidence>
<dbReference type="HOGENOM" id="CLU_044348_0_0_1"/>
<dbReference type="PANTHER" id="PTHR47163">
    <property type="entry name" value="DDE_TNP_IS1595 DOMAIN-CONTAINING PROTEIN"/>
    <property type="match status" value="1"/>
</dbReference>
<evidence type="ECO:0000259" key="1">
    <source>
        <dbReference type="SMART" id="SM01126"/>
    </source>
</evidence>
<keyword evidence="3" id="KW-1185">Reference proteome</keyword>
<gene>
    <name evidence="2" type="ORF">H312_01785</name>
</gene>
<dbReference type="SMART" id="SM01126">
    <property type="entry name" value="DDE_Tnp_IS1595"/>
    <property type="match status" value="1"/>
</dbReference>
<dbReference type="EMBL" id="KK365162">
    <property type="protein sequence ID" value="KCZ80778.1"/>
    <property type="molecule type" value="Genomic_DNA"/>
</dbReference>
<sequence length="297" mass="35183">MHYTPNELEEFLIKSEVRDIIYYLMEINLLKRDYNCKGCNNPCKLSKYNKNIDKNAWRCMERSCKEYKFYFSIRKNSFFEDLRLSLKDIMKVIIRYSCRQQVYTIYNNLDMSEKTIRNILNKLVVKIPIPDFSNDKLGGPGFIIQVDETMLNYKVKSHRGRAATNKTDALCIVETRNKITRVYAQVIEDKKAETIIPIICNQVVPGSVVWTDEHRSYLSLVNKGFQHDSVCHKYEFVDKVKGVHTQSVESFHNQLKLEIKKRKGIKTEKRSDFLKEFCFFYNNRDNFYLAIINLLKV</sequence>
<name>A0A059F0E6_9MICR</name>
<reference evidence="2 3" key="2">
    <citation type="submission" date="2014-03" db="EMBL/GenBank/DDBJ databases">
        <title>The Genome Sequence of Anncaliia algerae insect isolate PRA339.</title>
        <authorList>
            <consortium name="The Broad Institute Genome Sequencing Platform"/>
            <consortium name="The Broad Institute Genome Sequencing Center for Infectious Disease"/>
            <person name="Cuomo C."/>
            <person name="Becnel J."/>
            <person name="Sanscrainte N."/>
            <person name="Walker B."/>
            <person name="Young S.K."/>
            <person name="Zeng Q."/>
            <person name="Gargeya S."/>
            <person name="Fitzgerald M."/>
            <person name="Haas B."/>
            <person name="Abouelleil A."/>
            <person name="Alvarado L."/>
            <person name="Arachchi H.M."/>
            <person name="Berlin A.M."/>
            <person name="Chapman S.B."/>
            <person name="Dewar J."/>
            <person name="Goldberg J."/>
            <person name="Griggs A."/>
            <person name="Gujja S."/>
            <person name="Hansen M."/>
            <person name="Howarth C."/>
            <person name="Imamovic A."/>
            <person name="Larimer J."/>
            <person name="McCowan C."/>
            <person name="Murphy C."/>
            <person name="Neiman D."/>
            <person name="Pearson M."/>
            <person name="Priest M."/>
            <person name="Roberts A."/>
            <person name="Saif S."/>
            <person name="Shea T."/>
            <person name="Sisk P."/>
            <person name="Sykes S."/>
            <person name="Wortman J."/>
            <person name="Nusbaum C."/>
            <person name="Birren B."/>
        </authorList>
    </citation>
    <scope>NUCLEOTIDE SEQUENCE [LARGE SCALE GENOMIC DNA]</scope>
    <source>
        <strain evidence="2 3">PRA339</strain>
    </source>
</reference>
<dbReference type="VEuPathDB" id="MicrosporidiaDB:H312_01785"/>
<organism evidence="2 3">
    <name type="scientific">Anncaliia algerae PRA339</name>
    <dbReference type="NCBI Taxonomy" id="1288291"/>
    <lineage>
        <taxon>Eukaryota</taxon>
        <taxon>Fungi</taxon>
        <taxon>Fungi incertae sedis</taxon>
        <taxon>Microsporidia</taxon>
        <taxon>Tubulinosematoidea</taxon>
        <taxon>Tubulinosematidae</taxon>
        <taxon>Anncaliia</taxon>
    </lineage>
</organism>
<dbReference type="AlphaFoldDB" id="A0A059F0E6"/>
<dbReference type="PANTHER" id="PTHR47163:SF2">
    <property type="entry name" value="SI:DKEY-17M8.2"/>
    <property type="match status" value="1"/>
</dbReference>
<proteinExistence type="predicted"/>
<dbReference type="InterPro" id="IPR053164">
    <property type="entry name" value="IS1016-like_transposase"/>
</dbReference>
<protein>
    <recommendedName>
        <fullName evidence="1">ISXO2-like transposase domain-containing protein</fullName>
    </recommendedName>
</protein>
<dbReference type="OrthoDB" id="6409943at2759"/>
<accession>A0A059F0E6</accession>
<reference evidence="3" key="1">
    <citation type="submission" date="2013-02" db="EMBL/GenBank/DDBJ databases">
        <authorList>
            <consortium name="The Broad Institute Genome Sequencing Platform"/>
            <person name="Cuomo C."/>
            <person name="Becnel J."/>
            <person name="Sanscrainte N."/>
            <person name="Walker B."/>
            <person name="Young S.K."/>
            <person name="Zeng Q."/>
            <person name="Gargeya S."/>
            <person name="Fitzgerald M."/>
            <person name="Haas B."/>
            <person name="Abouelleil A."/>
            <person name="Alvarado L."/>
            <person name="Arachchi H.M."/>
            <person name="Berlin A.M."/>
            <person name="Chapman S.B."/>
            <person name="Dewar J."/>
            <person name="Goldberg J."/>
            <person name="Griggs A."/>
            <person name="Gujja S."/>
            <person name="Hansen M."/>
            <person name="Howarth C."/>
            <person name="Imamovic A."/>
            <person name="Larimer J."/>
            <person name="McCowan C."/>
            <person name="Murphy C."/>
            <person name="Neiman D."/>
            <person name="Pearson M."/>
            <person name="Priest M."/>
            <person name="Roberts A."/>
            <person name="Saif S."/>
            <person name="Shea T."/>
            <person name="Sisk P."/>
            <person name="Sykes S."/>
            <person name="Wortman J."/>
            <person name="Nusbaum C."/>
            <person name="Birren B."/>
        </authorList>
    </citation>
    <scope>NUCLEOTIDE SEQUENCE [LARGE SCALE GENOMIC DNA]</scope>
    <source>
        <strain evidence="3">PRA339</strain>
    </source>
</reference>
<dbReference type="NCBIfam" id="NF033547">
    <property type="entry name" value="transpos_IS1595"/>
    <property type="match status" value="1"/>
</dbReference>
<evidence type="ECO:0000313" key="2">
    <source>
        <dbReference type="EMBL" id="KCZ80778.1"/>
    </source>
</evidence>